<proteinExistence type="predicted"/>
<gene>
    <name evidence="1" type="ORF">RsY01_588</name>
</gene>
<protein>
    <recommendedName>
        <fullName evidence="3">PhnB-like domain-containing protein</fullName>
    </recommendedName>
</protein>
<dbReference type="SUPFAM" id="SSF54593">
    <property type="entry name" value="Glyoxalase/Bleomycin resistance protein/Dihydroxybiphenyl dioxygenase"/>
    <property type="match status" value="1"/>
</dbReference>
<sequence length="150" mass="17715">MTHYISKIRNHVYVENGQEAVKFYKEAFNLELSEPWLDDAGLIIHQDLLQNGELYLSISERKYLPDRRFIDKFTIDVCPAMLFYVFFSHEADLRRTFEMLKKDASLCKEVSVEEQDWVCEVIDQFGVFWHLRVPKHLNESGIPEIGLSIE</sequence>
<accession>A0A224WXZ9</accession>
<dbReference type="OrthoDB" id="9795306at2"/>
<dbReference type="EMBL" id="BEDT01000001">
    <property type="protein sequence ID" value="GAX47007.1"/>
    <property type="molecule type" value="Genomic_DNA"/>
</dbReference>
<dbReference type="Proteomes" id="UP000218689">
    <property type="component" value="Unassembled WGS sequence"/>
</dbReference>
<dbReference type="AlphaFoldDB" id="A0A224WXZ9"/>
<name>A0A224WXZ9_9LACT</name>
<keyword evidence="2" id="KW-1185">Reference proteome</keyword>
<comment type="caution">
    <text evidence="1">The sequence shown here is derived from an EMBL/GenBank/DDBJ whole genome shotgun (WGS) entry which is preliminary data.</text>
</comment>
<evidence type="ECO:0000313" key="1">
    <source>
        <dbReference type="EMBL" id="GAX47007.1"/>
    </source>
</evidence>
<dbReference type="RefSeq" id="WP_094784059.1">
    <property type="nucleotide sequence ID" value="NZ_BEDT01000001.1"/>
</dbReference>
<organism evidence="1 2">
    <name type="scientific">Pseudolactococcus reticulitermitis</name>
    <dbReference type="NCBI Taxonomy" id="2025039"/>
    <lineage>
        <taxon>Bacteria</taxon>
        <taxon>Bacillati</taxon>
        <taxon>Bacillota</taxon>
        <taxon>Bacilli</taxon>
        <taxon>Lactobacillales</taxon>
        <taxon>Streptococcaceae</taxon>
        <taxon>Pseudolactococcus</taxon>
    </lineage>
</organism>
<dbReference type="InterPro" id="IPR029068">
    <property type="entry name" value="Glyas_Bleomycin-R_OHBP_Dase"/>
</dbReference>
<evidence type="ECO:0008006" key="3">
    <source>
        <dbReference type="Google" id="ProtNLM"/>
    </source>
</evidence>
<reference evidence="2" key="1">
    <citation type="submission" date="2017-08" db="EMBL/GenBank/DDBJ databases">
        <title>Draft genome sequence of Lactococcus sp. strain Rs-Y01, isolated from the gut of the lower termite Reticulitermes speratus.</title>
        <authorList>
            <person name="Ohkuma M."/>
            <person name="Yuki M."/>
        </authorList>
    </citation>
    <scope>NUCLEOTIDE SEQUENCE [LARGE SCALE GENOMIC DNA]</scope>
    <source>
        <strain evidence="2">Rs-Y01</strain>
    </source>
</reference>
<dbReference type="Gene3D" id="3.10.180.10">
    <property type="entry name" value="2,3-Dihydroxybiphenyl 1,2-Dioxygenase, domain 1"/>
    <property type="match status" value="1"/>
</dbReference>
<evidence type="ECO:0000313" key="2">
    <source>
        <dbReference type="Proteomes" id="UP000218689"/>
    </source>
</evidence>